<dbReference type="GO" id="GO:0006887">
    <property type="term" value="P:exocytosis"/>
    <property type="evidence" value="ECO:0007669"/>
    <property type="project" value="UniProtKB-KW"/>
</dbReference>
<dbReference type="InterPro" id="IPR000664">
    <property type="entry name" value="Lethal2_giant"/>
</dbReference>
<keyword evidence="8" id="KW-1185">Reference proteome</keyword>
<feature type="compositionally biased region" description="Basic residues" evidence="5">
    <location>
        <begin position="668"/>
        <end position="680"/>
    </location>
</feature>
<keyword evidence="4" id="KW-0677">Repeat</keyword>
<dbReference type="Pfam" id="PF08366">
    <property type="entry name" value="LLGL"/>
    <property type="match status" value="1"/>
</dbReference>
<dbReference type="Gene3D" id="2.130.10.10">
    <property type="entry name" value="YVTN repeat-like/Quinoprotein amine dehydrogenase"/>
    <property type="match status" value="1"/>
</dbReference>
<gene>
    <name evidence="7" type="ORF">QR680_001848</name>
</gene>
<evidence type="ECO:0000313" key="7">
    <source>
        <dbReference type="EMBL" id="KAK0396774.1"/>
    </source>
</evidence>
<dbReference type="EMBL" id="JAUCMV010000005">
    <property type="protein sequence ID" value="KAK0396774.1"/>
    <property type="molecule type" value="Genomic_DNA"/>
</dbReference>
<dbReference type="PRINTS" id="PR00962">
    <property type="entry name" value="LETHAL2GIANT"/>
</dbReference>
<reference evidence="7" key="1">
    <citation type="submission" date="2023-06" db="EMBL/GenBank/DDBJ databases">
        <title>Genomic analysis of the entomopathogenic nematode Steinernema hermaphroditum.</title>
        <authorList>
            <person name="Schwarz E.M."/>
            <person name="Heppert J.K."/>
            <person name="Baniya A."/>
            <person name="Schwartz H.T."/>
            <person name="Tan C.-H."/>
            <person name="Antoshechkin I."/>
            <person name="Sternberg P.W."/>
            <person name="Goodrich-Blair H."/>
            <person name="Dillman A.R."/>
        </authorList>
    </citation>
    <scope>NUCLEOTIDE SEQUENCE</scope>
    <source>
        <strain evidence="7">PS9179</strain>
        <tissue evidence="7">Whole animal</tissue>
    </source>
</reference>
<dbReference type="InterPro" id="IPR015943">
    <property type="entry name" value="WD40/YVTN_repeat-like_dom_sf"/>
</dbReference>
<organism evidence="7 8">
    <name type="scientific">Steinernema hermaphroditum</name>
    <dbReference type="NCBI Taxonomy" id="289476"/>
    <lineage>
        <taxon>Eukaryota</taxon>
        <taxon>Metazoa</taxon>
        <taxon>Ecdysozoa</taxon>
        <taxon>Nematoda</taxon>
        <taxon>Chromadorea</taxon>
        <taxon>Rhabditida</taxon>
        <taxon>Tylenchina</taxon>
        <taxon>Panagrolaimomorpha</taxon>
        <taxon>Strongyloidoidea</taxon>
        <taxon>Steinernematidae</taxon>
        <taxon>Steinernema</taxon>
    </lineage>
</organism>
<dbReference type="GO" id="GO:0045159">
    <property type="term" value="F:myosin II binding"/>
    <property type="evidence" value="ECO:0007669"/>
    <property type="project" value="TreeGrafter"/>
</dbReference>
<feature type="region of interest" description="Disordered" evidence="5">
    <location>
        <begin position="668"/>
        <end position="697"/>
    </location>
</feature>
<evidence type="ECO:0000259" key="6">
    <source>
        <dbReference type="Pfam" id="PF08366"/>
    </source>
</evidence>
<dbReference type="PANTHER" id="PTHR10241">
    <property type="entry name" value="LETHAL 2 GIANT LARVAE PROTEIN"/>
    <property type="match status" value="1"/>
</dbReference>
<dbReference type="GO" id="GO:0032878">
    <property type="term" value="P:regulation of establishment or maintenance of cell polarity"/>
    <property type="evidence" value="ECO:0007669"/>
    <property type="project" value="TreeGrafter"/>
</dbReference>
<dbReference type="GO" id="GO:0051294">
    <property type="term" value="P:establishment of spindle orientation"/>
    <property type="evidence" value="ECO:0007669"/>
    <property type="project" value="TreeGrafter"/>
</dbReference>
<dbReference type="InterPro" id="IPR036322">
    <property type="entry name" value="WD40_repeat_dom_sf"/>
</dbReference>
<dbReference type="GO" id="GO:0005886">
    <property type="term" value="C:plasma membrane"/>
    <property type="evidence" value="ECO:0007669"/>
    <property type="project" value="TreeGrafter"/>
</dbReference>
<evidence type="ECO:0000256" key="1">
    <source>
        <dbReference type="ARBA" id="ARBA00008070"/>
    </source>
</evidence>
<dbReference type="GO" id="GO:0006893">
    <property type="term" value="P:Golgi to plasma membrane transport"/>
    <property type="evidence" value="ECO:0007669"/>
    <property type="project" value="TreeGrafter"/>
</dbReference>
<sequence>MLRFLRTHISPHQPRSENIEEFVNFTKSGKHGFPSGVSCMAVDEELGLLAIGTFNGEVKIYGNENFELSATISEPKALTHIYFVPGKAELIAVSNATGADHAFYKFEICGRVLKRTDASTHNCLKKITCFEMANTGESTNLLLGTVTGNVFALSPETLELEEFVIFDNTQLKNVNQLKDEDRSITKIIVDKTDPRKISLIFNSSVIVSYDLHQQTVSFVIQAPQQLSTVYLDGDHVYCAYKDGSYEKRSIKGGKPLESRMPFGPYPCTPIEKLIILTDSPLATELAIFSGGMPNASYGDRFTVSLMSAERNVVLDLGSAVIDFSVIRNSDQIPSALLVLCKEEFVAIDLLDSKWRPFVLPYLFPLHYAPLTCLTVVDDVPDHVWKQLDEYGVKSSGQVSPKSWPLKYEHSTAKHAQPNKPKNIYLTGHEDGNINVWTGHQESLRRLTSINCCTLFEGYQQDGRDILDSCDPTDGAPVSDASTSDVDAMESNDWPPFRKTGFYDMFCDDQQIAISAVCFNTSTGDIAAATQGGQIMIFRLSAELQIHSSAYRQTINLFEDCVKKQPKKIATVPPRNSAFIYRKGYQPLVVDQENRTMSLLIQMEPALPTTAIAYTRLGGKGIVTVGNEHGFVVVDTASTQTIYRRCLATEIEQTAVTDVSTMSRFKSMKKSIRKSFRRKKKTNNDGTSEQQNEAQDELRPVERKIVGRSEMISSREVKVIPPSLVRIVRFSKTCTTASSNENADSLWIGTYGGVVYMLSIGVNEMDEVRCSLMKELKLKHGAPVVGIDTCHFYHNFGGEDSVVNRVVISTEEQMRSYTLPSLKTSRFKCKLAGFEGSRIRRTSVVRLRSKHSEHYETFLVATSSRGEFFLFPTSSVKQHFKVTYLKPTDVAEIISTVVLANGDVVYALPAASELQRASLSAYISSIQAEKKPSNN</sequence>
<feature type="compositionally biased region" description="Polar residues" evidence="5">
    <location>
        <begin position="683"/>
        <end position="692"/>
    </location>
</feature>
<evidence type="ECO:0000313" key="8">
    <source>
        <dbReference type="Proteomes" id="UP001175271"/>
    </source>
</evidence>
<dbReference type="GO" id="GO:0030864">
    <property type="term" value="C:cortical actin cytoskeleton"/>
    <property type="evidence" value="ECO:0007669"/>
    <property type="project" value="TreeGrafter"/>
</dbReference>
<evidence type="ECO:0000256" key="3">
    <source>
        <dbReference type="ARBA" id="ARBA00022574"/>
    </source>
</evidence>
<name>A0AA39H276_9BILA</name>
<dbReference type="InterPro" id="IPR013577">
    <property type="entry name" value="LLGL2"/>
</dbReference>
<dbReference type="GO" id="GO:0019905">
    <property type="term" value="F:syntaxin binding"/>
    <property type="evidence" value="ECO:0007669"/>
    <property type="project" value="TreeGrafter"/>
</dbReference>
<dbReference type="SUPFAM" id="SSF50978">
    <property type="entry name" value="WD40 repeat-like"/>
    <property type="match status" value="2"/>
</dbReference>
<dbReference type="Proteomes" id="UP001175271">
    <property type="component" value="Unassembled WGS sequence"/>
</dbReference>
<evidence type="ECO:0000256" key="2">
    <source>
        <dbReference type="ARBA" id="ARBA00022483"/>
    </source>
</evidence>
<comment type="caution">
    <text evidence="7">The sequence shown here is derived from an EMBL/GenBank/DDBJ whole genome shotgun (WGS) entry which is preliminary data.</text>
</comment>
<dbReference type="GO" id="GO:0030866">
    <property type="term" value="P:cortical actin cytoskeleton organization"/>
    <property type="evidence" value="ECO:0007669"/>
    <property type="project" value="TreeGrafter"/>
</dbReference>
<evidence type="ECO:0000256" key="4">
    <source>
        <dbReference type="ARBA" id="ARBA00022737"/>
    </source>
</evidence>
<dbReference type="AlphaFoldDB" id="A0AA39H276"/>
<feature type="domain" description="Lethal giant larvae homologue 2" evidence="6">
    <location>
        <begin position="259"/>
        <end position="355"/>
    </location>
</feature>
<dbReference type="PANTHER" id="PTHR10241:SF29">
    <property type="entry name" value="LETHAL(2) GIANT LARVAE PROTEIN"/>
    <property type="match status" value="1"/>
</dbReference>
<proteinExistence type="inferred from homology"/>
<dbReference type="GO" id="GO:0008593">
    <property type="term" value="P:regulation of Notch signaling pathway"/>
    <property type="evidence" value="ECO:0007669"/>
    <property type="project" value="TreeGrafter"/>
</dbReference>
<dbReference type="GO" id="GO:0005096">
    <property type="term" value="F:GTPase activator activity"/>
    <property type="evidence" value="ECO:0007669"/>
    <property type="project" value="TreeGrafter"/>
</dbReference>
<evidence type="ECO:0000256" key="5">
    <source>
        <dbReference type="SAM" id="MobiDB-lite"/>
    </source>
</evidence>
<keyword evidence="2" id="KW-0268">Exocytosis</keyword>
<keyword evidence="3" id="KW-0853">WD repeat</keyword>
<accession>A0AA39H276</accession>
<comment type="similarity">
    <text evidence="1">Belongs to the WD repeat L(2)GL family.</text>
</comment>
<protein>
    <recommendedName>
        <fullName evidence="6">Lethal giant larvae homologue 2 domain-containing protein</fullName>
    </recommendedName>
</protein>